<gene>
    <name evidence="1" type="ORF">C1A40_07180</name>
</gene>
<dbReference type="KEGG" id="taj:C1A40_07180"/>
<proteinExistence type="predicted"/>
<dbReference type="AlphaFoldDB" id="A0A2I7SH98"/>
<accession>A0A2I7SH98</accession>
<dbReference type="EMBL" id="CP025938">
    <property type="protein sequence ID" value="AUS05269.1"/>
    <property type="molecule type" value="Genomic_DNA"/>
</dbReference>
<protein>
    <submittedName>
        <fullName evidence="1">Uncharacterized protein</fullName>
    </submittedName>
</protein>
<evidence type="ECO:0000313" key="1">
    <source>
        <dbReference type="EMBL" id="AUS05269.1"/>
    </source>
</evidence>
<name>A0A2I7SH98_9FLAO</name>
<reference evidence="2" key="1">
    <citation type="submission" date="2018-01" db="EMBL/GenBank/DDBJ databases">
        <title>Complete genome of Tamlana sp. UJ94.</title>
        <authorList>
            <person name="Jung J."/>
            <person name="Chung D."/>
            <person name="Bae S.S."/>
            <person name="Baek K."/>
        </authorList>
    </citation>
    <scope>NUCLEOTIDE SEQUENCE [LARGE SCALE GENOMIC DNA]</scope>
    <source>
        <strain evidence="2">UJ94</strain>
    </source>
</reference>
<keyword evidence="2" id="KW-1185">Reference proteome</keyword>
<organism evidence="1 2">
    <name type="scientific">Pseudotamlana carrageenivorans</name>
    <dbReference type="NCBI Taxonomy" id="2069432"/>
    <lineage>
        <taxon>Bacteria</taxon>
        <taxon>Pseudomonadati</taxon>
        <taxon>Bacteroidota</taxon>
        <taxon>Flavobacteriia</taxon>
        <taxon>Flavobacteriales</taxon>
        <taxon>Flavobacteriaceae</taxon>
        <taxon>Pseudotamlana</taxon>
    </lineage>
</organism>
<evidence type="ECO:0000313" key="2">
    <source>
        <dbReference type="Proteomes" id="UP000236592"/>
    </source>
</evidence>
<dbReference type="RefSeq" id="WP_102995313.1">
    <property type="nucleotide sequence ID" value="NZ_CP025938.1"/>
</dbReference>
<dbReference type="Proteomes" id="UP000236592">
    <property type="component" value="Chromosome"/>
</dbReference>
<sequence length="447" mass="51469">MGETTSLYKKEKGKNNGVEEEDFISDPLLGALLNEKDEIIVNDTIYKFSRRKGIFFSHVKDSASLFKAYDKMMKKDNKNSSLLKAAPVELEYQYCQERSVNGGVRRISDEAFVYVAPAELDACESNNLYVKPVTTPTTPQLSDEEKLYNLVNNMTACDESTPFMQNILGRTFVCRNYFDNRRRIKTEFWSQDYFFYQSVGVQAKTQTKTLGVWWASESDELVLGINRILLRYNLPQPEINSYSHPNLFPPNSYQSPIYMWDGRFKVDVSTSTGGTYFVDTKLNLPDGALPFFKFGEKEILNIYIPRLNQISGLENGVSLSSKDIINNRTIKQLYKMGIDFLNSPNVANSGGAKKEFSVIYQYDYNRIEVIYFGEVYRKSNSNYIKKTLYNSGINFEISAAWGDVSGWSYNLKPVTKYFRNYTYFDLDFYAVARRGSTWKGSRIVVKE</sequence>
<dbReference type="OrthoDB" id="1110966at2"/>